<dbReference type="Proteomes" id="UP000283895">
    <property type="component" value="Unassembled WGS sequence"/>
</dbReference>
<sequence>MELVEEADGRGAGGRGARFLMHDLDTPKVLNLVLCILVDFAIGRKLLAHGLDRSIAFFDAKSRIIYSKLFTFFKPGTSANLASRTDWKAEKELTNST</sequence>
<accession>A0A423WEL4</accession>
<reference evidence="1 2" key="1">
    <citation type="submission" date="2015-09" db="EMBL/GenBank/DDBJ databases">
        <title>Host preference determinants of Valsa canker pathogens revealed by comparative genomics.</title>
        <authorList>
            <person name="Yin Z."/>
            <person name="Huang L."/>
        </authorList>
    </citation>
    <scope>NUCLEOTIDE SEQUENCE [LARGE SCALE GENOMIC DNA]</scope>
    <source>
        <strain evidence="1 2">03-1</strain>
    </source>
</reference>
<organism evidence="1 2">
    <name type="scientific">Cytospora schulzeri</name>
    <dbReference type="NCBI Taxonomy" id="448051"/>
    <lineage>
        <taxon>Eukaryota</taxon>
        <taxon>Fungi</taxon>
        <taxon>Dikarya</taxon>
        <taxon>Ascomycota</taxon>
        <taxon>Pezizomycotina</taxon>
        <taxon>Sordariomycetes</taxon>
        <taxon>Sordariomycetidae</taxon>
        <taxon>Diaporthales</taxon>
        <taxon>Cytosporaceae</taxon>
        <taxon>Cytospora</taxon>
    </lineage>
</organism>
<gene>
    <name evidence="1" type="ORF">VMCG_05613</name>
</gene>
<comment type="caution">
    <text evidence="1">The sequence shown here is derived from an EMBL/GenBank/DDBJ whole genome shotgun (WGS) entry which is preliminary data.</text>
</comment>
<proteinExistence type="predicted"/>
<name>A0A423WEL4_9PEZI</name>
<dbReference type="EMBL" id="LKEA01000018">
    <property type="protein sequence ID" value="ROW01879.1"/>
    <property type="molecule type" value="Genomic_DNA"/>
</dbReference>
<dbReference type="AlphaFoldDB" id="A0A423WEL4"/>
<protein>
    <submittedName>
        <fullName evidence="1">Uncharacterized protein</fullName>
    </submittedName>
</protein>
<evidence type="ECO:0000313" key="1">
    <source>
        <dbReference type="EMBL" id="ROW01879.1"/>
    </source>
</evidence>
<keyword evidence="2" id="KW-1185">Reference proteome</keyword>
<evidence type="ECO:0000313" key="2">
    <source>
        <dbReference type="Proteomes" id="UP000283895"/>
    </source>
</evidence>